<organism evidence="9 10">
    <name type="scientific">Tuber melanosporum (strain Mel28)</name>
    <name type="common">Perigord black truffle</name>
    <dbReference type="NCBI Taxonomy" id="656061"/>
    <lineage>
        <taxon>Eukaryota</taxon>
        <taxon>Fungi</taxon>
        <taxon>Dikarya</taxon>
        <taxon>Ascomycota</taxon>
        <taxon>Pezizomycotina</taxon>
        <taxon>Pezizomycetes</taxon>
        <taxon>Pezizales</taxon>
        <taxon>Tuberaceae</taxon>
        <taxon>Tuber</taxon>
    </lineage>
</organism>
<reference evidence="9 10" key="1">
    <citation type="journal article" date="2010" name="Nature">
        <title>Perigord black truffle genome uncovers evolutionary origins and mechanisms of symbiosis.</title>
        <authorList>
            <person name="Martin F."/>
            <person name="Kohler A."/>
            <person name="Murat C."/>
            <person name="Balestrini R."/>
            <person name="Coutinho P.M."/>
            <person name="Jaillon O."/>
            <person name="Montanini B."/>
            <person name="Morin E."/>
            <person name="Noel B."/>
            <person name="Percudani R."/>
            <person name="Porcel B."/>
            <person name="Rubini A."/>
            <person name="Amicucci A."/>
            <person name="Amselem J."/>
            <person name="Anthouard V."/>
            <person name="Arcioni S."/>
            <person name="Artiguenave F."/>
            <person name="Aury J.M."/>
            <person name="Ballario P."/>
            <person name="Bolchi A."/>
            <person name="Brenna A."/>
            <person name="Brun A."/>
            <person name="Buee M."/>
            <person name="Cantarel B."/>
            <person name="Chevalier G."/>
            <person name="Couloux A."/>
            <person name="Da Silva C."/>
            <person name="Denoeud F."/>
            <person name="Duplessis S."/>
            <person name="Ghignone S."/>
            <person name="Hilselberger B."/>
            <person name="Iotti M."/>
            <person name="Marcais B."/>
            <person name="Mello A."/>
            <person name="Miranda M."/>
            <person name="Pacioni G."/>
            <person name="Quesneville H."/>
            <person name="Riccioni C."/>
            <person name="Ruotolo R."/>
            <person name="Splivallo R."/>
            <person name="Stocchi V."/>
            <person name="Tisserant E."/>
            <person name="Viscomi A.R."/>
            <person name="Zambonelli A."/>
            <person name="Zampieri E."/>
            <person name="Henrissat B."/>
            <person name="Lebrun M.H."/>
            <person name="Paolocci F."/>
            <person name="Bonfante P."/>
            <person name="Ottonello S."/>
            <person name="Wincker P."/>
        </authorList>
    </citation>
    <scope>NUCLEOTIDE SEQUENCE [LARGE SCALE GENOMIC DNA]</scope>
    <source>
        <strain evidence="9 10">Mel28</strain>
    </source>
</reference>
<keyword evidence="10" id="KW-1185">Reference proteome</keyword>
<dbReference type="GeneID" id="9187969"/>
<evidence type="ECO:0000256" key="8">
    <source>
        <dbReference type="SAM" id="Phobius"/>
    </source>
</evidence>
<comment type="subcellular location">
    <subcellularLocation>
        <location evidence="1">Endoplasmic reticulum membrane</location>
        <topology evidence="1">Multi-pass membrane protein</topology>
    </subcellularLocation>
</comment>
<dbReference type="OMA" id="WQRWPVT"/>
<evidence type="ECO:0000313" key="10">
    <source>
        <dbReference type="Proteomes" id="UP000006911"/>
    </source>
</evidence>
<evidence type="ECO:0000313" key="9">
    <source>
        <dbReference type="EMBL" id="CAZ81728.1"/>
    </source>
</evidence>
<evidence type="ECO:0000256" key="2">
    <source>
        <dbReference type="ARBA" id="ARBA00004687"/>
    </source>
</evidence>
<dbReference type="UniPathway" id="UPA00196"/>
<dbReference type="HOGENOM" id="CLU_069429_1_0_1"/>
<evidence type="ECO:0000256" key="3">
    <source>
        <dbReference type="ARBA" id="ARBA00022502"/>
    </source>
</evidence>
<proteinExistence type="predicted"/>
<keyword evidence="5" id="KW-0256">Endoplasmic reticulum</keyword>
<keyword evidence="6 8" id="KW-1133">Transmembrane helix</keyword>
<feature type="transmembrane region" description="Helical" evidence="8">
    <location>
        <begin position="123"/>
        <end position="143"/>
    </location>
</feature>
<dbReference type="STRING" id="656061.D5GB35"/>
<evidence type="ECO:0000256" key="4">
    <source>
        <dbReference type="ARBA" id="ARBA00022692"/>
    </source>
</evidence>
<sequence length="223" mass="23923">MPTAKTHPRRTGPTSAMRAMEPHIYTAILASTFITAFPNLVSDPASTLLWTLPGLALLQAIYQVRCLRVLKPASPSGTGRKEGMGVSSKIISSFLTTLFATTIGTAALYVLLVLFGAPVTTHVLPTLLCAMHASLLAVAPLVYKYRLEGRIWREILGGRAVIEECFAGAVGMLVGAWVGAVPIPLGTDREWQKWPVTIVTGAYIGYTVGKSLGWAYSGKRLPL</sequence>
<dbReference type="AlphaFoldDB" id="D5GB35"/>
<protein>
    <submittedName>
        <fullName evidence="9">(Perigord truffle) hypothetical protein</fullName>
    </submittedName>
</protein>
<dbReference type="eggNOG" id="KOG3144">
    <property type="taxonomic scope" value="Eukaryota"/>
</dbReference>
<keyword evidence="7 8" id="KW-0472">Membrane</keyword>
<dbReference type="InterPro" id="IPR009580">
    <property type="entry name" value="GPI_biosynthesis_protein_Pig-F"/>
</dbReference>
<dbReference type="Pfam" id="PF06699">
    <property type="entry name" value="PIG-F"/>
    <property type="match status" value="1"/>
</dbReference>
<evidence type="ECO:0000256" key="6">
    <source>
        <dbReference type="ARBA" id="ARBA00022989"/>
    </source>
</evidence>
<comment type="pathway">
    <text evidence="2">Glycolipid biosynthesis; glycosylphosphatidylinositol-anchor biosynthesis.</text>
</comment>
<dbReference type="GO" id="GO:0005789">
    <property type="term" value="C:endoplasmic reticulum membrane"/>
    <property type="evidence" value="ECO:0007669"/>
    <property type="project" value="UniProtKB-SubCell"/>
</dbReference>
<evidence type="ECO:0000256" key="5">
    <source>
        <dbReference type="ARBA" id="ARBA00022824"/>
    </source>
</evidence>
<feature type="transmembrane region" description="Helical" evidence="8">
    <location>
        <begin position="91"/>
        <end position="117"/>
    </location>
</feature>
<dbReference type="KEGG" id="tml:GSTUM_00005432001"/>
<keyword evidence="4 8" id="KW-0812">Transmembrane</keyword>
<accession>D5GB35</accession>
<gene>
    <name evidence="9" type="ORF">GSTUM_00005432001</name>
</gene>
<keyword evidence="3" id="KW-0337">GPI-anchor biosynthesis</keyword>
<dbReference type="Proteomes" id="UP000006911">
    <property type="component" value="Unassembled WGS sequence"/>
</dbReference>
<evidence type="ECO:0000256" key="7">
    <source>
        <dbReference type="ARBA" id="ARBA00023136"/>
    </source>
</evidence>
<dbReference type="EMBL" id="FN430086">
    <property type="protein sequence ID" value="CAZ81728.1"/>
    <property type="molecule type" value="Genomic_DNA"/>
</dbReference>
<name>D5GB35_TUBMM</name>
<dbReference type="GO" id="GO:0006506">
    <property type="term" value="P:GPI anchor biosynthetic process"/>
    <property type="evidence" value="ECO:0007669"/>
    <property type="project" value="UniProtKB-UniPathway"/>
</dbReference>
<evidence type="ECO:0000256" key="1">
    <source>
        <dbReference type="ARBA" id="ARBA00004477"/>
    </source>
</evidence>
<dbReference type="RefSeq" id="XP_002837537.1">
    <property type="nucleotide sequence ID" value="XM_002837491.1"/>
</dbReference>
<dbReference type="InParanoid" id="D5GB35"/>